<feature type="domain" description="Polymerase nucleotidyl transferase" evidence="1">
    <location>
        <begin position="111"/>
        <end position="157"/>
    </location>
</feature>
<dbReference type="InterPro" id="IPR036390">
    <property type="entry name" value="WH_DNA-bd_sf"/>
</dbReference>
<dbReference type="CDD" id="cd00090">
    <property type="entry name" value="HTH_ARSR"/>
    <property type="match status" value="1"/>
</dbReference>
<comment type="caution">
    <text evidence="3">The sequence shown here is derived from an EMBL/GenBank/DDBJ whole genome shotgun (WGS) entry which is preliminary data.</text>
</comment>
<name>A0A0G0ZKX4_9BACT</name>
<evidence type="ECO:0000259" key="1">
    <source>
        <dbReference type="Pfam" id="PF01909"/>
    </source>
</evidence>
<organism evidence="3 4">
    <name type="scientific">Candidatus Daviesbacteria bacterium GW2011_GWB1_41_5</name>
    <dbReference type="NCBI Taxonomy" id="1618429"/>
    <lineage>
        <taxon>Bacteria</taxon>
        <taxon>Candidatus Daviesiibacteriota</taxon>
    </lineage>
</organism>
<evidence type="ECO:0000313" key="3">
    <source>
        <dbReference type="EMBL" id="KKS13608.1"/>
    </source>
</evidence>
<dbReference type="CDD" id="cd05403">
    <property type="entry name" value="NT_KNTase_like"/>
    <property type="match status" value="1"/>
</dbReference>
<dbReference type="SUPFAM" id="SSF81301">
    <property type="entry name" value="Nucleotidyltransferase"/>
    <property type="match status" value="1"/>
</dbReference>
<evidence type="ECO:0008006" key="5">
    <source>
        <dbReference type="Google" id="ProtNLM"/>
    </source>
</evidence>
<dbReference type="EMBL" id="LCBN01000021">
    <property type="protein sequence ID" value="KKS13608.1"/>
    <property type="molecule type" value="Genomic_DNA"/>
</dbReference>
<dbReference type="InterPro" id="IPR011991">
    <property type="entry name" value="ArsR-like_HTH"/>
</dbReference>
<dbReference type="InterPro" id="IPR036388">
    <property type="entry name" value="WH-like_DNA-bd_sf"/>
</dbReference>
<dbReference type="GO" id="GO:0003677">
    <property type="term" value="F:DNA binding"/>
    <property type="evidence" value="ECO:0007669"/>
    <property type="project" value="InterPro"/>
</dbReference>
<gene>
    <name evidence="3" type="ORF">UU67_C0021G0011</name>
</gene>
<dbReference type="Pfam" id="PF09339">
    <property type="entry name" value="HTH_IclR"/>
    <property type="match status" value="1"/>
</dbReference>
<evidence type="ECO:0000259" key="2">
    <source>
        <dbReference type="Pfam" id="PF09339"/>
    </source>
</evidence>
<dbReference type="GO" id="GO:0006355">
    <property type="term" value="P:regulation of DNA-templated transcription"/>
    <property type="evidence" value="ECO:0007669"/>
    <property type="project" value="InterPro"/>
</dbReference>
<sequence>MRQQHKAKPLNTKNGTNIPKMALKNQKWDRMLGLLFEHPEKGFTIREISAKTGIPTSSVQRYLKKLRKEGLASEENRFAPSQHSKFLKAIYIIDRLYECGVVDYLIKTLHPSAIIVFGSARKGEYNSKSDIDLFVESVKSPALNLAPFEKKLRHEIQLFVEKDINNLPAELFNNIINGIKLSGHIKLK</sequence>
<dbReference type="Proteomes" id="UP000034753">
    <property type="component" value="Unassembled WGS sequence"/>
</dbReference>
<dbReference type="GO" id="GO:0016779">
    <property type="term" value="F:nucleotidyltransferase activity"/>
    <property type="evidence" value="ECO:0007669"/>
    <property type="project" value="InterPro"/>
</dbReference>
<protein>
    <recommendedName>
        <fullName evidence="5">Polymerase beta nucleotidyltransferase domain-containing protein</fullName>
    </recommendedName>
</protein>
<evidence type="ECO:0000313" key="4">
    <source>
        <dbReference type="Proteomes" id="UP000034753"/>
    </source>
</evidence>
<dbReference type="Gene3D" id="3.30.460.10">
    <property type="entry name" value="Beta Polymerase, domain 2"/>
    <property type="match status" value="1"/>
</dbReference>
<reference evidence="3 4" key="1">
    <citation type="journal article" date="2015" name="Nature">
        <title>rRNA introns, odd ribosomes, and small enigmatic genomes across a large radiation of phyla.</title>
        <authorList>
            <person name="Brown C.T."/>
            <person name="Hug L.A."/>
            <person name="Thomas B.C."/>
            <person name="Sharon I."/>
            <person name="Castelle C.J."/>
            <person name="Singh A."/>
            <person name="Wilkins M.J."/>
            <person name="Williams K.H."/>
            <person name="Banfield J.F."/>
        </authorList>
    </citation>
    <scope>NUCLEOTIDE SEQUENCE [LARGE SCALE GENOMIC DNA]</scope>
</reference>
<dbReference type="Pfam" id="PF01909">
    <property type="entry name" value="NTP_transf_2"/>
    <property type="match status" value="1"/>
</dbReference>
<proteinExistence type="predicted"/>
<feature type="domain" description="HTH iclR-type" evidence="2">
    <location>
        <begin position="32"/>
        <end position="72"/>
    </location>
</feature>
<dbReference type="InterPro" id="IPR043519">
    <property type="entry name" value="NT_sf"/>
</dbReference>
<dbReference type="InterPro" id="IPR005471">
    <property type="entry name" value="Tscrpt_reg_IclR_N"/>
</dbReference>
<dbReference type="InterPro" id="IPR002934">
    <property type="entry name" value="Polymerase_NTP_transf_dom"/>
</dbReference>
<dbReference type="Gene3D" id="1.10.10.10">
    <property type="entry name" value="Winged helix-like DNA-binding domain superfamily/Winged helix DNA-binding domain"/>
    <property type="match status" value="1"/>
</dbReference>
<accession>A0A0G0ZKX4</accession>
<dbReference type="SUPFAM" id="SSF46785">
    <property type="entry name" value="Winged helix' DNA-binding domain"/>
    <property type="match status" value="1"/>
</dbReference>
<dbReference type="AlphaFoldDB" id="A0A0G0ZKX4"/>